<reference evidence="2" key="1">
    <citation type="journal article" date="2019" name="Int. J. Syst. Evol. Microbiol.">
        <title>The Global Catalogue of Microorganisms (GCM) 10K type strain sequencing project: providing services to taxonomists for standard genome sequencing and annotation.</title>
        <authorList>
            <consortium name="The Broad Institute Genomics Platform"/>
            <consortium name="The Broad Institute Genome Sequencing Center for Infectious Disease"/>
            <person name="Wu L."/>
            <person name="Ma J."/>
        </authorList>
    </citation>
    <scope>NUCLEOTIDE SEQUENCE [LARGE SCALE GENOMIC DNA]</scope>
    <source>
        <strain evidence="2">CGMCC 1.10759</strain>
    </source>
</reference>
<organism evidence="1 2">
    <name type="scientific">Steroidobacter flavus</name>
    <dbReference type="NCBI Taxonomy" id="1842136"/>
    <lineage>
        <taxon>Bacteria</taxon>
        <taxon>Pseudomonadati</taxon>
        <taxon>Pseudomonadota</taxon>
        <taxon>Gammaproteobacteria</taxon>
        <taxon>Steroidobacterales</taxon>
        <taxon>Steroidobacteraceae</taxon>
        <taxon>Steroidobacter</taxon>
    </lineage>
</organism>
<dbReference type="EMBL" id="JBHSDU010000010">
    <property type="protein sequence ID" value="MFC4311671.1"/>
    <property type="molecule type" value="Genomic_DNA"/>
</dbReference>
<dbReference type="RefSeq" id="WP_380600414.1">
    <property type="nucleotide sequence ID" value="NZ_JBHSDU010000010.1"/>
</dbReference>
<evidence type="ECO:0000313" key="1">
    <source>
        <dbReference type="EMBL" id="MFC4311671.1"/>
    </source>
</evidence>
<accession>A0ABV8SVR2</accession>
<evidence type="ECO:0000313" key="2">
    <source>
        <dbReference type="Proteomes" id="UP001595904"/>
    </source>
</evidence>
<comment type="caution">
    <text evidence="1">The sequence shown here is derived from an EMBL/GenBank/DDBJ whole genome shotgun (WGS) entry which is preliminary data.</text>
</comment>
<name>A0ABV8SVR2_9GAMM</name>
<dbReference type="Proteomes" id="UP001595904">
    <property type="component" value="Unassembled WGS sequence"/>
</dbReference>
<sequence>MPAIFSTSLFSTRQGQLQRLAPGIYTDNVDAPIESVTRGHLNEICAVIMPGCIVSLSHKTENGQSGTDSFRSDPRAAAFAAFTSSAEARDRSFATVEGAAVVTGEGTSTSAGSPAPVPSGN</sequence>
<gene>
    <name evidence="1" type="ORF">ACFPN2_21475</name>
</gene>
<protein>
    <submittedName>
        <fullName evidence="1">Uncharacterized protein</fullName>
    </submittedName>
</protein>
<keyword evidence="2" id="KW-1185">Reference proteome</keyword>
<proteinExistence type="predicted"/>